<name>N9Q1C2_9GAMM</name>
<keyword evidence="4 9" id="KW-1003">Cell membrane</keyword>
<dbReference type="EMBL" id="APRW01000008">
    <property type="protein sequence ID" value="ENX23726.1"/>
    <property type="molecule type" value="Genomic_DNA"/>
</dbReference>
<dbReference type="NCBIfam" id="NF009587">
    <property type="entry name" value="PRK13027.1"/>
    <property type="match status" value="1"/>
</dbReference>
<evidence type="ECO:0000256" key="1">
    <source>
        <dbReference type="ARBA" id="ARBA00004651"/>
    </source>
</evidence>
<sequence>MLVDHVAAGQDDQQPPKKPKFYQILYVQVIFAIVAGILLGHFFPEFGESLKPLGEAFIKMVKMIIAPVIFLTVVTGIAGMKNIGSVGRVTAKAMIYFLTFSTLALIIGLIVGNVIEPGHGLNIDPSTLHSTKVDEYAAKAHESSITGFLMNIIPDTLVSPFVSGQILQVLFVAVLFGLALAKSGDLGRPVTDFLQQLTNPVFTLVGMLMKFAPIGAFGAMAFTIGAYGISSIGNLMLLIATFYITALLFVIVILGAVARYNGFSIIDLIRYIKDELWLVLGTSSSEAALPSLMAKMEKAGCEKSVVGLVIPTGYSFNLDGTNIYMTLAALFIAQACNIELTLTQQITILLVAMLSSKGAAGITGAGFITLAATLSVVPAIPVAGMALILGIDRFMSECRALTNLVGNACATIVVAKWDKALDKEQLDLALKHGIVKEDA</sequence>
<evidence type="ECO:0000256" key="7">
    <source>
        <dbReference type="ARBA" id="ARBA00022989"/>
    </source>
</evidence>
<dbReference type="GO" id="GO:0005886">
    <property type="term" value="C:plasma membrane"/>
    <property type="evidence" value="ECO:0007669"/>
    <property type="project" value="UniProtKB-SubCell"/>
</dbReference>
<gene>
    <name evidence="9" type="primary">dctA</name>
    <name evidence="10" type="ORF">F892_00328</name>
</gene>
<keyword evidence="5 9" id="KW-0812">Transmembrane</keyword>
<keyword evidence="11" id="KW-1185">Reference proteome</keyword>
<evidence type="ECO:0000256" key="9">
    <source>
        <dbReference type="HAMAP-Rule" id="MF_01300"/>
    </source>
</evidence>
<dbReference type="PROSITE" id="PS00714">
    <property type="entry name" value="NA_DICARBOXYL_SYMP_2"/>
    <property type="match status" value="1"/>
</dbReference>
<keyword evidence="8 9" id="KW-0472">Membrane</keyword>
<dbReference type="Proteomes" id="UP000013173">
    <property type="component" value="Unassembled WGS sequence"/>
</dbReference>
<evidence type="ECO:0000313" key="10">
    <source>
        <dbReference type="EMBL" id="ENX23726.1"/>
    </source>
</evidence>
<feature type="transmembrane region" description="Helical" evidence="9">
    <location>
        <begin position="157"/>
        <end position="180"/>
    </location>
</feature>
<dbReference type="Pfam" id="PF00375">
    <property type="entry name" value="SDF"/>
    <property type="match status" value="1"/>
</dbReference>
<feature type="transmembrane region" description="Helical" evidence="9">
    <location>
        <begin position="362"/>
        <end position="389"/>
    </location>
</feature>
<evidence type="ECO:0000256" key="8">
    <source>
        <dbReference type="ARBA" id="ARBA00023136"/>
    </source>
</evidence>
<accession>N9Q1C2</accession>
<feature type="transmembrane region" description="Helical" evidence="9">
    <location>
        <begin position="63"/>
        <end position="83"/>
    </location>
</feature>
<evidence type="ECO:0000256" key="2">
    <source>
        <dbReference type="ARBA" id="ARBA00006148"/>
    </source>
</evidence>
<comment type="function">
    <text evidence="9">Responsible for the transport of dicarboxylates such as succinate, fumarate, and malate across the membrane.</text>
</comment>
<evidence type="ECO:0000256" key="3">
    <source>
        <dbReference type="ARBA" id="ARBA00022448"/>
    </source>
</evidence>
<evidence type="ECO:0000313" key="11">
    <source>
        <dbReference type="Proteomes" id="UP000013173"/>
    </source>
</evidence>
<dbReference type="InterPro" id="IPR036458">
    <property type="entry name" value="Na:dicarbo_symporter_sf"/>
</dbReference>
<feature type="transmembrane region" description="Helical" evidence="9">
    <location>
        <begin position="201"/>
        <end position="229"/>
    </location>
</feature>
<comment type="caution">
    <text evidence="10">The sequence shown here is derived from an EMBL/GenBank/DDBJ whole genome shotgun (WGS) entry which is preliminary data.</text>
</comment>
<dbReference type="GeneID" id="303684489"/>
<feature type="transmembrane region" description="Helical" evidence="9">
    <location>
        <begin position="24"/>
        <end position="43"/>
    </location>
</feature>
<keyword evidence="6 9" id="KW-0769">Symport</keyword>
<dbReference type="GO" id="GO:0015141">
    <property type="term" value="F:succinate transmembrane transporter activity"/>
    <property type="evidence" value="ECO:0007669"/>
    <property type="project" value="TreeGrafter"/>
</dbReference>
<dbReference type="PRINTS" id="PR00173">
    <property type="entry name" value="EDTRNSPORT"/>
</dbReference>
<dbReference type="PROSITE" id="PS00713">
    <property type="entry name" value="NA_DICARBOXYL_SYMP_1"/>
    <property type="match status" value="1"/>
</dbReference>
<feature type="transmembrane region" description="Helical" evidence="9">
    <location>
        <begin position="235"/>
        <end position="258"/>
    </location>
</feature>
<organism evidence="10 11">
    <name type="scientific">Acinetobacter vivianii</name>
    <dbReference type="NCBI Taxonomy" id="1776742"/>
    <lineage>
        <taxon>Bacteria</taxon>
        <taxon>Pseudomonadati</taxon>
        <taxon>Pseudomonadota</taxon>
        <taxon>Gammaproteobacteria</taxon>
        <taxon>Moraxellales</taxon>
        <taxon>Moraxellaceae</taxon>
        <taxon>Acinetobacter</taxon>
    </lineage>
</organism>
<keyword evidence="7 9" id="KW-1133">Transmembrane helix</keyword>
<dbReference type="RefSeq" id="WP_005255404.1">
    <property type="nucleotide sequence ID" value="NZ_BMDR01000006.1"/>
</dbReference>
<dbReference type="HOGENOM" id="CLU_019375_7_0_6"/>
<dbReference type="FunFam" id="1.10.3860.10:FF:000001">
    <property type="entry name" value="C4-dicarboxylate transport protein"/>
    <property type="match status" value="1"/>
</dbReference>
<dbReference type="OrthoDB" id="9766690at2"/>
<evidence type="ECO:0000256" key="4">
    <source>
        <dbReference type="ARBA" id="ARBA00022475"/>
    </source>
</evidence>
<dbReference type="InterPro" id="IPR018107">
    <property type="entry name" value="Na-dicarboxylate_symporter_CS"/>
</dbReference>
<feature type="transmembrane region" description="Helical" evidence="9">
    <location>
        <begin position="323"/>
        <end position="342"/>
    </location>
</feature>
<dbReference type="PANTHER" id="PTHR42865:SF1">
    <property type="entry name" value="AEROBIC C4-DICARBOXYLATE TRANSPORT PROTEIN"/>
    <property type="match status" value="1"/>
</dbReference>
<dbReference type="GO" id="GO:0070778">
    <property type="term" value="P:L-aspartate transmembrane transport"/>
    <property type="evidence" value="ECO:0007669"/>
    <property type="project" value="TreeGrafter"/>
</dbReference>
<dbReference type="InterPro" id="IPR001991">
    <property type="entry name" value="Na-dicarboxylate_symporter"/>
</dbReference>
<dbReference type="PATRIC" id="fig|1217706.3.peg.312"/>
<evidence type="ECO:0000256" key="6">
    <source>
        <dbReference type="ARBA" id="ARBA00022847"/>
    </source>
</evidence>
<dbReference type="PANTHER" id="PTHR42865">
    <property type="entry name" value="PROTON/GLUTAMATE-ASPARTATE SYMPORTER"/>
    <property type="match status" value="1"/>
</dbReference>
<dbReference type="Gene3D" id="1.10.3860.10">
    <property type="entry name" value="Sodium:dicarboxylate symporter"/>
    <property type="match status" value="1"/>
</dbReference>
<feature type="transmembrane region" description="Helical" evidence="9">
    <location>
        <begin position="95"/>
        <end position="115"/>
    </location>
</feature>
<dbReference type="HAMAP" id="MF_01300">
    <property type="entry name" value="C4_dicarb_transport"/>
    <property type="match status" value="1"/>
</dbReference>
<dbReference type="AlphaFoldDB" id="N9Q1C2"/>
<comment type="similarity">
    <text evidence="2 9">Belongs to the dicarboxylate/amino acid:cation symporter (DAACS) (TC 2.A.23) family.</text>
</comment>
<keyword evidence="3 9" id="KW-0813">Transport</keyword>
<dbReference type="NCBIfam" id="NF002461">
    <property type="entry name" value="PRK01663.1"/>
    <property type="match status" value="1"/>
</dbReference>
<protein>
    <recommendedName>
        <fullName evidence="9">C4-dicarboxylate transport protein</fullName>
    </recommendedName>
</protein>
<dbReference type="InterPro" id="IPR023954">
    <property type="entry name" value="C4_dicarb_transport"/>
</dbReference>
<dbReference type="GO" id="GO:0015366">
    <property type="term" value="F:malate:proton symporter activity"/>
    <property type="evidence" value="ECO:0007669"/>
    <property type="project" value="TreeGrafter"/>
</dbReference>
<dbReference type="SUPFAM" id="SSF118215">
    <property type="entry name" value="Proton glutamate symport protein"/>
    <property type="match status" value="1"/>
</dbReference>
<evidence type="ECO:0000256" key="5">
    <source>
        <dbReference type="ARBA" id="ARBA00022692"/>
    </source>
</evidence>
<reference evidence="10 11" key="1">
    <citation type="submission" date="2013-02" db="EMBL/GenBank/DDBJ databases">
        <title>The Genome Sequence of Acinetobacter sp. NIPH 2168.</title>
        <authorList>
            <consortium name="The Broad Institute Genome Sequencing Platform"/>
            <consortium name="The Broad Institute Genome Sequencing Center for Infectious Disease"/>
            <person name="Cerqueira G."/>
            <person name="Feldgarden M."/>
            <person name="Courvalin P."/>
            <person name="Perichon B."/>
            <person name="Grillot-Courvalin C."/>
            <person name="Clermont D."/>
            <person name="Rocha E."/>
            <person name="Yoon E.-J."/>
            <person name="Nemec A."/>
            <person name="Walker B."/>
            <person name="Young S.K."/>
            <person name="Zeng Q."/>
            <person name="Gargeya S."/>
            <person name="Fitzgerald M."/>
            <person name="Haas B."/>
            <person name="Abouelleil A."/>
            <person name="Alvarado L."/>
            <person name="Arachchi H.M."/>
            <person name="Berlin A.M."/>
            <person name="Chapman S.B."/>
            <person name="Dewar J."/>
            <person name="Goldberg J."/>
            <person name="Griggs A."/>
            <person name="Gujja S."/>
            <person name="Hansen M."/>
            <person name="Howarth C."/>
            <person name="Imamovic A."/>
            <person name="Larimer J."/>
            <person name="McCowan C."/>
            <person name="Murphy C."/>
            <person name="Neiman D."/>
            <person name="Pearson M."/>
            <person name="Priest M."/>
            <person name="Roberts A."/>
            <person name="Saif S."/>
            <person name="Shea T."/>
            <person name="Sisk P."/>
            <person name="Sykes S."/>
            <person name="Wortman J."/>
            <person name="Nusbaum C."/>
            <person name="Birren B."/>
        </authorList>
    </citation>
    <scope>NUCLEOTIDE SEQUENCE [LARGE SCALE GENOMIC DNA]</scope>
    <source>
        <strain evidence="10 11">NIPH 2168</strain>
    </source>
</reference>
<proteinExistence type="inferred from homology"/>
<dbReference type="GO" id="GO:0015138">
    <property type="term" value="F:fumarate transmembrane transporter activity"/>
    <property type="evidence" value="ECO:0007669"/>
    <property type="project" value="TreeGrafter"/>
</dbReference>
<comment type="subcellular location">
    <subcellularLocation>
        <location evidence="1 9">Cell membrane</location>
        <topology evidence="1 9">Multi-pass membrane protein</topology>
    </subcellularLocation>
</comment>